<name>A0A0C3DAS1_9AGAM</name>
<protein>
    <submittedName>
        <fullName evidence="1">Uncharacterized protein</fullName>
    </submittedName>
</protein>
<dbReference type="HOGENOM" id="CLU_1556186_0_0_1"/>
<dbReference type="InParanoid" id="A0A0C3DAS1"/>
<dbReference type="Proteomes" id="UP000053989">
    <property type="component" value="Unassembled WGS sequence"/>
</dbReference>
<dbReference type="AlphaFoldDB" id="A0A0C3DAS1"/>
<organism evidence="1 2">
    <name type="scientific">Scleroderma citrinum Foug A</name>
    <dbReference type="NCBI Taxonomy" id="1036808"/>
    <lineage>
        <taxon>Eukaryota</taxon>
        <taxon>Fungi</taxon>
        <taxon>Dikarya</taxon>
        <taxon>Basidiomycota</taxon>
        <taxon>Agaricomycotina</taxon>
        <taxon>Agaricomycetes</taxon>
        <taxon>Agaricomycetidae</taxon>
        <taxon>Boletales</taxon>
        <taxon>Sclerodermatineae</taxon>
        <taxon>Sclerodermataceae</taxon>
        <taxon>Scleroderma</taxon>
    </lineage>
</organism>
<reference evidence="1 2" key="1">
    <citation type="submission" date="2014-04" db="EMBL/GenBank/DDBJ databases">
        <authorList>
            <consortium name="DOE Joint Genome Institute"/>
            <person name="Kuo A."/>
            <person name="Kohler A."/>
            <person name="Nagy L.G."/>
            <person name="Floudas D."/>
            <person name="Copeland A."/>
            <person name="Barry K.W."/>
            <person name="Cichocki N."/>
            <person name="Veneault-Fourrey C."/>
            <person name="LaButti K."/>
            <person name="Lindquist E.A."/>
            <person name="Lipzen A."/>
            <person name="Lundell T."/>
            <person name="Morin E."/>
            <person name="Murat C."/>
            <person name="Sun H."/>
            <person name="Tunlid A."/>
            <person name="Henrissat B."/>
            <person name="Grigoriev I.V."/>
            <person name="Hibbett D.S."/>
            <person name="Martin F."/>
            <person name="Nordberg H.P."/>
            <person name="Cantor M.N."/>
            <person name="Hua S.X."/>
        </authorList>
    </citation>
    <scope>NUCLEOTIDE SEQUENCE [LARGE SCALE GENOMIC DNA]</scope>
    <source>
        <strain evidence="1 2">Foug A</strain>
    </source>
</reference>
<accession>A0A0C3DAS1</accession>
<proteinExistence type="predicted"/>
<gene>
    <name evidence="1" type="ORF">SCLCIDRAFT_1219110</name>
</gene>
<sequence>MGATRVEAPVGTRFRSAGSLGLRHREVTWITRCLLGTKVSSQVYYLPIGREWSCIWHGHRGIHSPFSLDLVAFYRFLFHYTPWYIVLERMETAWSAFRSCPGARSTWPIYSQSLNFENHSDCRTLHAIFGTNMAEGMMDSSTLSRLRKFSIQAPYTLYPLITCCHDSPFNEY</sequence>
<evidence type="ECO:0000313" key="1">
    <source>
        <dbReference type="EMBL" id="KIM57840.1"/>
    </source>
</evidence>
<dbReference type="EMBL" id="KN822095">
    <property type="protein sequence ID" value="KIM57840.1"/>
    <property type="molecule type" value="Genomic_DNA"/>
</dbReference>
<keyword evidence="2" id="KW-1185">Reference proteome</keyword>
<evidence type="ECO:0000313" key="2">
    <source>
        <dbReference type="Proteomes" id="UP000053989"/>
    </source>
</evidence>
<reference evidence="2" key="2">
    <citation type="submission" date="2015-01" db="EMBL/GenBank/DDBJ databases">
        <title>Evolutionary Origins and Diversification of the Mycorrhizal Mutualists.</title>
        <authorList>
            <consortium name="DOE Joint Genome Institute"/>
            <consortium name="Mycorrhizal Genomics Consortium"/>
            <person name="Kohler A."/>
            <person name="Kuo A."/>
            <person name="Nagy L.G."/>
            <person name="Floudas D."/>
            <person name="Copeland A."/>
            <person name="Barry K.W."/>
            <person name="Cichocki N."/>
            <person name="Veneault-Fourrey C."/>
            <person name="LaButti K."/>
            <person name="Lindquist E.A."/>
            <person name="Lipzen A."/>
            <person name="Lundell T."/>
            <person name="Morin E."/>
            <person name="Murat C."/>
            <person name="Riley R."/>
            <person name="Ohm R."/>
            <person name="Sun H."/>
            <person name="Tunlid A."/>
            <person name="Henrissat B."/>
            <person name="Grigoriev I.V."/>
            <person name="Hibbett D.S."/>
            <person name="Martin F."/>
        </authorList>
    </citation>
    <scope>NUCLEOTIDE SEQUENCE [LARGE SCALE GENOMIC DNA]</scope>
    <source>
        <strain evidence="2">Foug A</strain>
    </source>
</reference>